<evidence type="ECO:0000256" key="2">
    <source>
        <dbReference type="ARBA" id="ARBA00022448"/>
    </source>
</evidence>
<dbReference type="Pfam" id="PF13416">
    <property type="entry name" value="SBP_bac_8"/>
    <property type="match status" value="1"/>
</dbReference>
<name>A0ABD4E8L0_9BURK</name>
<dbReference type="Gene3D" id="3.40.190.10">
    <property type="entry name" value="Periplasmic binding protein-like II"/>
    <property type="match status" value="2"/>
</dbReference>
<evidence type="ECO:0000256" key="6">
    <source>
        <dbReference type="PIRSR" id="PIRSR019574-1"/>
    </source>
</evidence>
<sequence length="350" mass="39247">MKKTIGAMLLLAAVTTQAAELHIGSWPGILPANLLKKFEADTGIETTLDTYSSDAALTQKLQAGGGGYDVVVAGDYYVPVLVKSGLLLKLDKSKLPNVANIKPEYRHPAFDPQRDYAMPFTVVLTGFAYDSARVPGGRLDDSWKSFFEPPEALRGQVGDLDVEEELYMAASWYLGQDECTERPADAKRVLDVLQKQKPFVKTYSNDGTIDRLASRQITVQHVWNGAAARAQDRLTTIKFVYPKEGIRLFMDSLLIPAKARNVESAYKFVDWMMRPENIALVTNAIRYSNEIVGSERYIDPALLNNPAIKTPEQYKDRLKPYKMCSPAAIQLRNKVWLKLKEVWLKLKGNQ</sequence>
<gene>
    <name evidence="8" type="ORF">WJ68_02395</name>
</gene>
<dbReference type="InterPro" id="IPR001188">
    <property type="entry name" value="Sperm_putr-bd"/>
</dbReference>
<evidence type="ECO:0000313" key="8">
    <source>
        <dbReference type="EMBL" id="KVN89703.1"/>
    </source>
</evidence>
<evidence type="ECO:0000313" key="9">
    <source>
        <dbReference type="Proteomes" id="UP000057910"/>
    </source>
</evidence>
<comment type="caution">
    <text evidence="8">The sequence shown here is derived from an EMBL/GenBank/DDBJ whole genome shotgun (WGS) entry which is preliminary data.</text>
</comment>
<dbReference type="InterPro" id="IPR006059">
    <property type="entry name" value="SBP"/>
</dbReference>
<dbReference type="SUPFAM" id="SSF53850">
    <property type="entry name" value="Periplasmic binding protein-like II"/>
    <property type="match status" value="1"/>
</dbReference>
<organism evidence="8 9">
    <name type="scientific">Burkholderia ubonensis</name>
    <dbReference type="NCBI Taxonomy" id="101571"/>
    <lineage>
        <taxon>Bacteria</taxon>
        <taxon>Pseudomonadati</taxon>
        <taxon>Pseudomonadota</taxon>
        <taxon>Betaproteobacteria</taxon>
        <taxon>Burkholderiales</taxon>
        <taxon>Burkholderiaceae</taxon>
        <taxon>Burkholderia</taxon>
        <taxon>Burkholderia cepacia complex</taxon>
    </lineage>
</organism>
<keyword evidence="2 5" id="KW-0813">Transport</keyword>
<dbReference type="EMBL" id="LPAD01000026">
    <property type="protein sequence ID" value="KVN89703.1"/>
    <property type="molecule type" value="Genomic_DNA"/>
</dbReference>
<reference evidence="8 9" key="1">
    <citation type="submission" date="2015-11" db="EMBL/GenBank/DDBJ databases">
        <title>Expanding the genomic diversity of Burkholderia species for the development of highly accurate diagnostics.</title>
        <authorList>
            <person name="Sahl J."/>
            <person name="Keim P."/>
            <person name="Wagner D."/>
        </authorList>
    </citation>
    <scope>NUCLEOTIDE SEQUENCE [LARGE SCALE GENOMIC DNA]</scope>
    <source>
        <strain evidence="8 9">MSMB1585WGS</strain>
    </source>
</reference>
<protein>
    <recommendedName>
        <fullName evidence="5">Putrescine-binding periplasmic protein</fullName>
    </recommendedName>
</protein>
<dbReference type="GO" id="GO:0042597">
    <property type="term" value="C:periplasmic space"/>
    <property type="evidence" value="ECO:0007669"/>
    <property type="project" value="UniProtKB-SubCell"/>
</dbReference>
<evidence type="ECO:0000256" key="1">
    <source>
        <dbReference type="ARBA" id="ARBA00004418"/>
    </source>
</evidence>
<dbReference type="Proteomes" id="UP000057910">
    <property type="component" value="Unassembled WGS sequence"/>
</dbReference>
<evidence type="ECO:0000256" key="7">
    <source>
        <dbReference type="SAM" id="SignalP"/>
    </source>
</evidence>
<dbReference type="AlphaFoldDB" id="A0ABD4E8L0"/>
<evidence type="ECO:0000256" key="5">
    <source>
        <dbReference type="PIRNR" id="PIRNR019574"/>
    </source>
</evidence>
<dbReference type="PANTHER" id="PTHR30222:SF12">
    <property type="entry name" value="NORSPERMIDINE SENSOR"/>
    <property type="match status" value="1"/>
</dbReference>
<comment type="subcellular location">
    <subcellularLocation>
        <location evidence="1 5">Periplasm</location>
    </subcellularLocation>
</comment>
<comment type="similarity">
    <text evidence="5">Belongs to the bacterial solute-binding protein PotD/PotF family.</text>
</comment>
<dbReference type="PANTHER" id="PTHR30222">
    <property type="entry name" value="SPERMIDINE/PUTRESCINE-BINDING PERIPLASMIC PROTEIN"/>
    <property type="match status" value="1"/>
</dbReference>
<dbReference type="PRINTS" id="PR00909">
    <property type="entry name" value="SPERMDNBNDNG"/>
</dbReference>
<accession>A0ABD4E8L0</accession>
<feature type="signal peptide" evidence="7">
    <location>
        <begin position="1"/>
        <end position="18"/>
    </location>
</feature>
<dbReference type="RefSeq" id="WP_060038398.1">
    <property type="nucleotide sequence ID" value="NZ_LPAD01000026.1"/>
</dbReference>
<evidence type="ECO:0000256" key="3">
    <source>
        <dbReference type="ARBA" id="ARBA00022729"/>
    </source>
</evidence>
<feature type="chain" id="PRO_5044785197" description="Putrescine-binding periplasmic protein" evidence="7">
    <location>
        <begin position="19"/>
        <end position="350"/>
    </location>
</feature>
<evidence type="ECO:0000256" key="4">
    <source>
        <dbReference type="ARBA" id="ARBA00022764"/>
    </source>
</evidence>
<proteinExistence type="inferred from homology"/>
<feature type="binding site" evidence="6">
    <location>
        <position position="76"/>
    </location>
    <ligand>
        <name>spermidine</name>
        <dbReference type="ChEBI" id="CHEBI:57834"/>
    </ligand>
</feature>
<keyword evidence="4 5" id="KW-0574">Periplasm</keyword>
<dbReference type="PIRSF" id="PIRSF019574">
    <property type="entry name" value="Periplasmic_polyamine_BP"/>
    <property type="match status" value="1"/>
</dbReference>
<comment type="function">
    <text evidence="5">Required for the activity of the bacterial periplasmic transport system of putrescine.</text>
</comment>
<keyword evidence="3 7" id="KW-0732">Signal</keyword>